<protein>
    <submittedName>
        <fullName evidence="1 2">Uncharacterized protein</fullName>
    </submittedName>
</protein>
<gene>
    <name evidence="1" type="ordered locus">MTR_1g053285</name>
</gene>
<dbReference type="EnsemblPlants" id="KEH41647">
    <property type="protein sequence ID" value="KEH41647"/>
    <property type="gene ID" value="MTR_1g053285"/>
</dbReference>
<keyword evidence="3" id="KW-1185">Reference proteome</keyword>
<organism evidence="1 3">
    <name type="scientific">Medicago truncatula</name>
    <name type="common">Barrel medic</name>
    <name type="synonym">Medicago tribuloides</name>
    <dbReference type="NCBI Taxonomy" id="3880"/>
    <lineage>
        <taxon>Eukaryota</taxon>
        <taxon>Viridiplantae</taxon>
        <taxon>Streptophyta</taxon>
        <taxon>Embryophyta</taxon>
        <taxon>Tracheophyta</taxon>
        <taxon>Spermatophyta</taxon>
        <taxon>Magnoliopsida</taxon>
        <taxon>eudicotyledons</taxon>
        <taxon>Gunneridae</taxon>
        <taxon>Pentapetalae</taxon>
        <taxon>rosids</taxon>
        <taxon>fabids</taxon>
        <taxon>Fabales</taxon>
        <taxon>Fabaceae</taxon>
        <taxon>Papilionoideae</taxon>
        <taxon>50 kb inversion clade</taxon>
        <taxon>NPAAA clade</taxon>
        <taxon>Hologalegina</taxon>
        <taxon>IRL clade</taxon>
        <taxon>Trifolieae</taxon>
        <taxon>Medicago</taxon>
    </lineage>
</organism>
<reference evidence="1 3" key="2">
    <citation type="journal article" date="2014" name="BMC Genomics">
        <title>An improved genome release (version Mt4.0) for the model legume Medicago truncatula.</title>
        <authorList>
            <person name="Tang H."/>
            <person name="Krishnakumar V."/>
            <person name="Bidwell S."/>
            <person name="Rosen B."/>
            <person name="Chan A."/>
            <person name="Zhou S."/>
            <person name="Gentzbittel L."/>
            <person name="Childs K.L."/>
            <person name="Yandell M."/>
            <person name="Gundlach H."/>
            <person name="Mayer K.F."/>
            <person name="Schwartz D.C."/>
            <person name="Town C.D."/>
        </authorList>
    </citation>
    <scope>GENOME REANNOTATION</scope>
    <source>
        <strain evidence="1">A17</strain>
        <strain evidence="2 3">cv. Jemalong A17</strain>
    </source>
</reference>
<evidence type="ECO:0000313" key="3">
    <source>
        <dbReference type="Proteomes" id="UP000002051"/>
    </source>
</evidence>
<reference evidence="2" key="3">
    <citation type="submission" date="2015-04" db="UniProtKB">
        <authorList>
            <consortium name="EnsemblPlants"/>
        </authorList>
    </citation>
    <scope>IDENTIFICATION</scope>
    <source>
        <strain evidence="2">cv. Jemalong A17</strain>
    </source>
</reference>
<accession>A0A072VIJ7</accession>
<dbReference type="HOGENOM" id="CLU_2030129_0_0_1"/>
<sequence>MVPLQMGNLQVIKLGIWGVTFSAINPSNITKISNPVVTISTTTLPMSSALVVRSALIEVDNAKLAFTTSIYQEVIPSSPHVILENMLFLYGFEYIVTTTRTKINVELIKIGMRGQNCKRGGT</sequence>
<dbReference type="Proteomes" id="UP000002051">
    <property type="component" value="Unassembled WGS sequence"/>
</dbReference>
<dbReference type="AlphaFoldDB" id="A0A072VIJ7"/>
<evidence type="ECO:0000313" key="1">
    <source>
        <dbReference type="EMBL" id="KEH41647.1"/>
    </source>
</evidence>
<name>A0A072VIJ7_MEDTR</name>
<reference evidence="1 3" key="1">
    <citation type="journal article" date="2011" name="Nature">
        <title>The Medicago genome provides insight into the evolution of rhizobial symbioses.</title>
        <authorList>
            <person name="Young N.D."/>
            <person name="Debelle F."/>
            <person name="Oldroyd G.E."/>
            <person name="Geurts R."/>
            <person name="Cannon S.B."/>
            <person name="Udvardi M.K."/>
            <person name="Benedito V.A."/>
            <person name="Mayer K.F."/>
            <person name="Gouzy J."/>
            <person name="Schoof H."/>
            <person name="Van de Peer Y."/>
            <person name="Proost S."/>
            <person name="Cook D.R."/>
            <person name="Meyers B.C."/>
            <person name="Spannagl M."/>
            <person name="Cheung F."/>
            <person name="De Mita S."/>
            <person name="Krishnakumar V."/>
            <person name="Gundlach H."/>
            <person name="Zhou S."/>
            <person name="Mudge J."/>
            <person name="Bharti A.K."/>
            <person name="Murray J.D."/>
            <person name="Naoumkina M.A."/>
            <person name="Rosen B."/>
            <person name="Silverstein K.A."/>
            <person name="Tang H."/>
            <person name="Rombauts S."/>
            <person name="Zhao P.X."/>
            <person name="Zhou P."/>
            <person name="Barbe V."/>
            <person name="Bardou P."/>
            <person name="Bechner M."/>
            <person name="Bellec A."/>
            <person name="Berger A."/>
            <person name="Berges H."/>
            <person name="Bidwell S."/>
            <person name="Bisseling T."/>
            <person name="Choisne N."/>
            <person name="Couloux A."/>
            <person name="Denny R."/>
            <person name="Deshpande S."/>
            <person name="Dai X."/>
            <person name="Doyle J.J."/>
            <person name="Dudez A.M."/>
            <person name="Farmer A.D."/>
            <person name="Fouteau S."/>
            <person name="Franken C."/>
            <person name="Gibelin C."/>
            <person name="Gish J."/>
            <person name="Goldstein S."/>
            <person name="Gonzalez A.J."/>
            <person name="Green P.J."/>
            <person name="Hallab A."/>
            <person name="Hartog M."/>
            <person name="Hua A."/>
            <person name="Humphray S.J."/>
            <person name="Jeong D.H."/>
            <person name="Jing Y."/>
            <person name="Jocker A."/>
            <person name="Kenton S.M."/>
            <person name="Kim D.J."/>
            <person name="Klee K."/>
            <person name="Lai H."/>
            <person name="Lang C."/>
            <person name="Lin S."/>
            <person name="Macmil S.L."/>
            <person name="Magdelenat G."/>
            <person name="Matthews L."/>
            <person name="McCorrison J."/>
            <person name="Monaghan E.L."/>
            <person name="Mun J.H."/>
            <person name="Najar F.Z."/>
            <person name="Nicholson C."/>
            <person name="Noirot C."/>
            <person name="O'Bleness M."/>
            <person name="Paule C.R."/>
            <person name="Poulain J."/>
            <person name="Prion F."/>
            <person name="Qin B."/>
            <person name="Qu C."/>
            <person name="Retzel E.F."/>
            <person name="Riddle C."/>
            <person name="Sallet E."/>
            <person name="Samain S."/>
            <person name="Samson N."/>
            <person name="Sanders I."/>
            <person name="Saurat O."/>
            <person name="Scarpelli C."/>
            <person name="Schiex T."/>
            <person name="Segurens B."/>
            <person name="Severin A.J."/>
            <person name="Sherrier D.J."/>
            <person name="Shi R."/>
            <person name="Sims S."/>
            <person name="Singer S.R."/>
            <person name="Sinharoy S."/>
            <person name="Sterck L."/>
            <person name="Viollet A."/>
            <person name="Wang B.B."/>
            <person name="Wang K."/>
            <person name="Wang M."/>
            <person name="Wang X."/>
            <person name="Warfsmann J."/>
            <person name="Weissenbach J."/>
            <person name="White D.D."/>
            <person name="White J.D."/>
            <person name="Wiley G.B."/>
            <person name="Wincker P."/>
            <person name="Xing Y."/>
            <person name="Yang L."/>
            <person name="Yao Z."/>
            <person name="Ying F."/>
            <person name="Zhai J."/>
            <person name="Zhou L."/>
            <person name="Zuber A."/>
            <person name="Denarie J."/>
            <person name="Dixon R.A."/>
            <person name="May G.D."/>
            <person name="Schwartz D.C."/>
            <person name="Rogers J."/>
            <person name="Quetier F."/>
            <person name="Town C.D."/>
            <person name="Roe B.A."/>
        </authorList>
    </citation>
    <scope>NUCLEOTIDE SEQUENCE [LARGE SCALE GENOMIC DNA]</scope>
    <source>
        <strain evidence="1">A17</strain>
        <strain evidence="2 3">cv. Jemalong A17</strain>
    </source>
</reference>
<proteinExistence type="predicted"/>
<evidence type="ECO:0000313" key="2">
    <source>
        <dbReference type="EnsemblPlants" id="KEH41647"/>
    </source>
</evidence>
<dbReference type="EMBL" id="CM001217">
    <property type="protein sequence ID" value="KEH41647.1"/>
    <property type="molecule type" value="Genomic_DNA"/>
</dbReference>